<dbReference type="EMBL" id="CP054143">
    <property type="protein sequence ID" value="QKJ67077.1"/>
    <property type="molecule type" value="Genomic_DNA"/>
</dbReference>
<keyword evidence="4" id="KW-0479">Metal-binding</keyword>
<evidence type="ECO:0000259" key="9">
    <source>
        <dbReference type="Pfam" id="PF05567"/>
    </source>
</evidence>
<evidence type="ECO:0000256" key="8">
    <source>
        <dbReference type="SAM" id="SignalP"/>
    </source>
</evidence>
<comment type="similarity">
    <text evidence="2">Belongs to the PilY1 family.</text>
</comment>
<evidence type="ECO:0000256" key="2">
    <source>
        <dbReference type="ARBA" id="ARBA00008387"/>
    </source>
</evidence>
<dbReference type="SUPFAM" id="SSF50998">
    <property type="entry name" value="Quinoprotein alcohol dehydrogenase-like"/>
    <property type="match status" value="1"/>
</dbReference>
<feature type="chain" id="PRO_5026862814" description="PilY1 beta-propeller domain-containing protein" evidence="8">
    <location>
        <begin position="27"/>
        <end position="1189"/>
    </location>
</feature>
<dbReference type="GO" id="GO:0046872">
    <property type="term" value="F:metal ion binding"/>
    <property type="evidence" value="ECO:0007669"/>
    <property type="project" value="UniProtKB-KW"/>
</dbReference>
<feature type="region of interest" description="Disordered" evidence="7">
    <location>
        <begin position="414"/>
        <end position="436"/>
    </location>
</feature>
<accession>A0A6M8SZ63</accession>
<keyword evidence="6" id="KW-0281">Fimbrium</keyword>
<keyword evidence="11" id="KW-1185">Reference proteome</keyword>
<evidence type="ECO:0000313" key="10">
    <source>
        <dbReference type="EMBL" id="QKJ67077.1"/>
    </source>
</evidence>
<reference evidence="10 11" key="1">
    <citation type="submission" date="2020-05" db="EMBL/GenBank/DDBJ databases">
        <title>Complete genome sequence of Deefgea sp. D17.</title>
        <authorList>
            <person name="Bae J.-W."/>
            <person name="Han J.E."/>
        </authorList>
    </citation>
    <scope>NUCLEOTIDE SEQUENCE [LARGE SCALE GENOMIC DNA]</scope>
    <source>
        <strain evidence="10 11">D17</strain>
    </source>
</reference>
<keyword evidence="5" id="KW-0106">Calcium</keyword>
<dbReference type="InterPro" id="IPR011047">
    <property type="entry name" value="Quinoprotein_ADH-like_sf"/>
</dbReference>
<organism evidence="10 11">
    <name type="scientific">Deefgea piscis</name>
    <dbReference type="NCBI Taxonomy" id="2739061"/>
    <lineage>
        <taxon>Bacteria</taxon>
        <taxon>Pseudomonadati</taxon>
        <taxon>Pseudomonadota</taxon>
        <taxon>Betaproteobacteria</taxon>
        <taxon>Neisseriales</taxon>
        <taxon>Chitinibacteraceae</taxon>
        <taxon>Deefgea</taxon>
    </lineage>
</organism>
<dbReference type="GO" id="GO:0009289">
    <property type="term" value="C:pilus"/>
    <property type="evidence" value="ECO:0007669"/>
    <property type="project" value="UniProtKB-SubCell"/>
</dbReference>
<feature type="signal peptide" evidence="8">
    <location>
        <begin position="1"/>
        <end position="26"/>
    </location>
</feature>
<sequence length="1189" mass="128535">MFKCQIKSITYLVAIAVATLTPPAWAAIEIAPAPLYVGGFVPGSLALVPSVEFPTIISQANVGAYSSANEYTGYFDANKCYTYVNDPIEANRHFKPVSRANARSCSGNWSGNFMNWAVTQTIDPFRAALTGGYRVRDTVGETWLEKARHDRGGGYGDRTSNVAGTTPFSWGNLTIRVANLGNKMYFTGTGNVNNPGTVRPYPDSISNAKKDQVFEASVRVKVCDSAFPEKNCTQYGSNWKPEGLIQQYSSNLQYSIFGYLNDSNALRDGGVMRAKNKFVGEYKLDPSSNRLVANSSREWDPSTGILYRNPDSADAADTNAGIQDSGVINYLNKFGQMTNRQHKSYDPVSELYYAAIRYFKNLGNVASYSTLSGDSTQKYEQADGFPVITRWDDPIKYWCQKNVILGIGDVNSHRDKNLPGSTQSRGEPSMPSEVSDDKTINVVTATQKIAQLEGISINDTQFTGRDNSAYIAGLAYDAHTVDLRPEGTSSSSEQLKRIKGMQTLSTYWVDVREGGVLANRSSNQYWLAAKYGGFKVPNDFKPYDSKTISIADALWHTSGEILSPTNDKRPDNFFVASDAQNMVSGLTKAFASISAERTSSAAALTSSSNKIEPGVAVFQTTFSSSSWSGDLSAYAINQTTQKPESTPLWSAVAALPKPADRKIYFNQTPQAASGKTEFKPGASGLDPNVFTTDIVNYLRGDRSKEVPSGAFRARSSALGDIVNSAPVYVGSPNPRLYAKDASYVQFAKDKANRTPMVYVGGNDGMLHGFNAKTGVEVFAFIPNAVLNKQLANTASPDYSHQYFVDGEITVADIYINSRWKTILVASLGRGGRATFALDVTDPNNMLPLWENNPQRAPNIGQVIGKPVIAQLAKGSWSAIMGNGLNSAGDKAQLMMIDIDSGDATFVDTGVASNNGLSAADVWDTNGDGIHDTAYAGDQRGNLWKFSNLKSNPTAFKLFSATSSSGAQAISAAPIAVVNPKTKVRWVFFGTGRFLNTNDLSNKDVQSWYGIIDSNQAVERSSLMARRILKDGSTTNGSIRVMSTPSPNDMQGKSGWVIDFKGSGVAIEGERMLLPNQIRGNSLIGTTRIPDGSDPCLPEGRGYTMAIDPFSGASLDQGFFDLNGDGKVDEKDQIDGAYASGVGFDSSPNAPIFVGDGMISSLENAGTSHIKTQGKLGRIVRTSWREILGV</sequence>
<evidence type="ECO:0000313" key="11">
    <source>
        <dbReference type="Proteomes" id="UP000504844"/>
    </source>
</evidence>
<evidence type="ECO:0000256" key="5">
    <source>
        <dbReference type="ARBA" id="ARBA00022837"/>
    </source>
</evidence>
<feature type="domain" description="PilY1 beta-propeller" evidence="9">
    <location>
        <begin position="718"/>
        <end position="1016"/>
    </location>
</feature>
<dbReference type="InterPro" id="IPR008707">
    <property type="entry name" value="B-propeller_PilY1"/>
</dbReference>
<keyword evidence="8" id="KW-0732">Signal</keyword>
<dbReference type="KEGG" id="dee:HQN60_10425"/>
<evidence type="ECO:0000256" key="4">
    <source>
        <dbReference type="ARBA" id="ARBA00022723"/>
    </source>
</evidence>
<dbReference type="RefSeq" id="WP_173533580.1">
    <property type="nucleotide sequence ID" value="NZ_CP054143.1"/>
</dbReference>
<protein>
    <recommendedName>
        <fullName evidence="9">PilY1 beta-propeller domain-containing protein</fullName>
    </recommendedName>
</protein>
<evidence type="ECO:0000256" key="6">
    <source>
        <dbReference type="ARBA" id="ARBA00023263"/>
    </source>
</evidence>
<proteinExistence type="inferred from homology"/>
<gene>
    <name evidence="10" type="ORF">HQN60_10425</name>
</gene>
<evidence type="ECO:0000256" key="1">
    <source>
        <dbReference type="ARBA" id="ARBA00004561"/>
    </source>
</evidence>
<keyword evidence="3" id="KW-1029">Fimbrium biogenesis</keyword>
<comment type="subcellular location">
    <subcellularLocation>
        <location evidence="1">Fimbrium</location>
    </subcellularLocation>
</comment>
<dbReference type="Pfam" id="PF05567">
    <property type="entry name" value="T4P_PilY1"/>
    <property type="match status" value="1"/>
</dbReference>
<dbReference type="Proteomes" id="UP000504844">
    <property type="component" value="Chromosome"/>
</dbReference>
<evidence type="ECO:0000256" key="7">
    <source>
        <dbReference type="SAM" id="MobiDB-lite"/>
    </source>
</evidence>
<dbReference type="AlphaFoldDB" id="A0A6M8SZ63"/>
<name>A0A6M8SZ63_9NEIS</name>
<evidence type="ECO:0000256" key="3">
    <source>
        <dbReference type="ARBA" id="ARBA00022558"/>
    </source>
</evidence>